<feature type="transmembrane region" description="Helical" evidence="8">
    <location>
        <begin position="111"/>
        <end position="133"/>
    </location>
</feature>
<evidence type="ECO:0000256" key="1">
    <source>
        <dbReference type="ARBA" id="ARBA00004651"/>
    </source>
</evidence>
<dbReference type="Proteomes" id="UP000551327">
    <property type="component" value="Unassembled WGS sequence"/>
</dbReference>
<feature type="transmembrane region" description="Helical" evidence="8">
    <location>
        <begin position="18"/>
        <end position="41"/>
    </location>
</feature>
<keyword evidence="3" id="KW-1003">Cell membrane</keyword>
<sequence>MPFGLGETRSINRVHSPLLARAVPWLTVALASVVQTLPFIASAPVAPPLGFMVLLGWRQLNPGLLPVWAGLPLGLIDDLYSGQPMGAAMFLWSVAMISLDLIEQRFPWRSYLLDWAVAAGFMTGYLVLAGIIAVPPGSLPLIRVLGPQLVLAILIFPLVERFIALCDRLRLLRFRSIS</sequence>
<comment type="subcellular location">
    <subcellularLocation>
        <location evidence="1">Cell membrane</location>
        <topology evidence="1">Multi-pass membrane protein</topology>
    </subcellularLocation>
</comment>
<keyword evidence="7 8" id="KW-0472">Membrane</keyword>
<comment type="caution">
    <text evidence="9">The sequence shown here is derived from an EMBL/GenBank/DDBJ whole genome shotgun (WGS) entry which is preliminary data.</text>
</comment>
<evidence type="ECO:0000313" key="9">
    <source>
        <dbReference type="EMBL" id="MBC2669405.1"/>
    </source>
</evidence>
<accession>A0A7X1KQC7</accession>
<keyword evidence="6 8" id="KW-1133">Transmembrane helix</keyword>
<feature type="transmembrane region" description="Helical" evidence="8">
    <location>
        <begin position="80"/>
        <end position="99"/>
    </location>
</feature>
<dbReference type="AlphaFoldDB" id="A0A7X1KQC7"/>
<keyword evidence="5" id="KW-0133">Cell shape</keyword>
<gene>
    <name evidence="9" type="primary">mreD</name>
    <name evidence="9" type="ORF">H7F53_09645</name>
</gene>
<feature type="transmembrane region" description="Helical" evidence="8">
    <location>
        <begin position="145"/>
        <end position="166"/>
    </location>
</feature>
<dbReference type="GO" id="GO:0005886">
    <property type="term" value="C:plasma membrane"/>
    <property type="evidence" value="ECO:0007669"/>
    <property type="project" value="UniProtKB-SubCell"/>
</dbReference>
<dbReference type="EMBL" id="JACLAX010000008">
    <property type="protein sequence ID" value="MBC2669405.1"/>
    <property type="molecule type" value="Genomic_DNA"/>
</dbReference>
<evidence type="ECO:0000256" key="8">
    <source>
        <dbReference type="SAM" id="Phobius"/>
    </source>
</evidence>
<name>A0A7X1KQC7_9SPHN</name>
<proteinExistence type="inferred from homology"/>
<protein>
    <submittedName>
        <fullName evidence="9">Rod shape-determining protein MreD</fullName>
    </submittedName>
</protein>
<evidence type="ECO:0000256" key="7">
    <source>
        <dbReference type="ARBA" id="ARBA00023136"/>
    </source>
</evidence>
<evidence type="ECO:0000256" key="3">
    <source>
        <dbReference type="ARBA" id="ARBA00022475"/>
    </source>
</evidence>
<organism evidence="9 10">
    <name type="scientific">Novosphingobium piscinae</name>
    <dbReference type="NCBI Taxonomy" id="1507448"/>
    <lineage>
        <taxon>Bacteria</taxon>
        <taxon>Pseudomonadati</taxon>
        <taxon>Pseudomonadota</taxon>
        <taxon>Alphaproteobacteria</taxon>
        <taxon>Sphingomonadales</taxon>
        <taxon>Sphingomonadaceae</taxon>
        <taxon>Novosphingobium</taxon>
    </lineage>
</organism>
<dbReference type="Pfam" id="PF04093">
    <property type="entry name" value="MreD"/>
    <property type="match status" value="1"/>
</dbReference>
<reference evidence="9 10" key="1">
    <citation type="submission" date="2020-08" db="EMBL/GenBank/DDBJ databases">
        <title>The genome sequence of type strain Novosphingobium piscinae KCTC 42194.</title>
        <authorList>
            <person name="Liu Y."/>
        </authorList>
    </citation>
    <scope>NUCLEOTIDE SEQUENCE [LARGE SCALE GENOMIC DNA]</scope>
    <source>
        <strain evidence="9 10">KCTC 42194</strain>
    </source>
</reference>
<evidence type="ECO:0000256" key="4">
    <source>
        <dbReference type="ARBA" id="ARBA00022692"/>
    </source>
</evidence>
<evidence type="ECO:0000256" key="6">
    <source>
        <dbReference type="ARBA" id="ARBA00022989"/>
    </source>
</evidence>
<dbReference type="RefSeq" id="WP_185679273.1">
    <property type="nucleotide sequence ID" value="NZ_JACLAX010000008.1"/>
</dbReference>
<evidence type="ECO:0000256" key="2">
    <source>
        <dbReference type="ARBA" id="ARBA00007776"/>
    </source>
</evidence>
<evidence type="ECO:0000256" key="5">
    <source>
        <dbReference type="ARBA" id="ARBA00022960"/>
    </source>
</evidence>
<evidence type="ECO:0000313" key="10">
    <source>
        <dbReference type="Proteomes" id="UP000551327"/>
    </source>
</evidence>
<comment type="similarity">
    <text evidence="2">Belongs to the MreD family.</text>
</comment>
<dbReference type="InterPro" id="IPR007227">
    <property type="entry name" value="Cell_shape_determining_MreD"/>
</dbReference>
<dbReference type="GO" id="GO:0008360">
    <property type="term" value="P:regulation of cell shape"/>
    <property type="evidence" value="ECO:0007669"/>
    <property type="project" value="UniProtKB-KW"/>
</dbReference>
<keyword evidence="4 8" id="KW-0812">Transmembrane</keyword>
<keyword evidence="10" id="KW-1185">Reference proteome</keyword>